<keyword evidence="8" id="KW-1185">Reference proteome</keyword>
<dbReference type="SUPFAM" id="SSF50129">
    <property type="entry name" value="GroES-like"/>
    <property type="match status" value="1"/>
</dbReference>
<dbReference type="AlphaFoldDB" id="A0AAE0N9V3"/>
<comment type="similarity">
    <text evidence="1">Belongs to the zinc-containing alcohol dehydrogenase family.</text>
</comment>
<sequence>MALTKTAPQLPETQTAIVADGSGNLIVAQHVPLPALEPDMLLVKTVVVALNPSDAKFTGAMAAEGATAGSDCAGIVVGIGSAVKSAGRFSIGDRVCAPVAPMDPLAPRSGTFANYAAVAADLTLKVPGDMPLESAAGLGTSLTTIGYALFRSLSIPGHPDRLSTKPAVVLVYGGSSATGTMAIQLIRRSGCIPIATCSPHNFALVKSYGAAEAFDYHDPGSVDSIKAYTGNALDFALDCVCQGSSMKFCYAAIGRAGGRYTTLEPFPQNMHTRKRVKPDWLLGAALLGREIGWEEPYHVEADPELRQFGRGWILCAQHLLDCGDIKPHPVRVGAEVGLEPVLEGIELLRQKAVSGEKLVYRIAKEE</sequence>
<gene>
    <name evidence="7" type="ORF">B0T24DRAFT_203246</name>
</gene>
<dbReference type="Gene3D" id="3.90.180.10">
    <property type="entry name" value="Medium-chain alcohol dehydrogenases, catalytic domain"/>
    <property type="match status" value="1"/>
</dbReference>
<evidence type="ECO:0000256" key="1">
    <source>
        <dbReference type="ARBA" id="ARBA00008072"/>
    </source>
</evidence>
<evidence type="ECO:0000313" key="7">
    <source>
        <dbReference type="EMBL" id="KAK3375570.1"/>
    </source>
</evidence>
<dbReference type="SMART" id="SM00829">
    <property type="entry name" value="PKS_ER"/>
    <property type="match status" value="1"/>
</dbReference>
<reference evidence="7" key="1">
    <citation type="journal article" date="2023" name="Mol. Phylogenet. Evol.">
        <title>Genome-scale phylogeny and comparative genomics of the fungal order Sordariales.</title>
        <authorList>
            <person name="Hensen N."/>
            <person name="Bonometti L."/>
            <person name="Westerberg I."/>
            <person name="Brannstrom I.O."/>
            <person name="Guillou S."/>
            <person name="Cros-Aarteil S."/>
            <person name="Calhoun S."/>
            <person name="Haridas S."/>
            <person name="Kuo A."/>
            <person name="Mondo S."/>
            <person name="Pangilinan J."/>
            <person name="Riley R."/>
            <person name="LaButti K."/>
            <person name="Andreopoulos B."/>
            <person name="Lipzen A."/>
            <person name="Chen C."/>
            <person name="Yan M."/>
            <person name="Daum C."/>
            <person name="Ng V."/>
            <person name="Clum A."/>
            <person name="Steindorff A."/>
            <person name="Ohm R.A."/>
            <person name="Martin F."/>
            <person name="Silar P."/>
            <person name="Natvig D.O."/>
            <person name="Lalanne C."/>
            <person name="Gautier V."/>
            <person name="Ament-Velasquez S.L."/>
            <person name="Kruys A."/>
            <person name="Hutchinson M.I."/>
            <person name="Powell A.J."/>
            <person name="Barry K."/>
            <person name="Miller A.N."/>
            <person name="Grigoriev I.V."/>
            <person name="Debuchy R."/>
            <person name="Gladieux P."/>
            <person name="Hiltunen Thoren M."/>
            <person name="Johannesson H."/>
        </authorList>
    </citation>
    <scope>NUCLEOTIDE SEQUENCE</scope>
    <source>
        <strain evidence="7">CBS 958.72</strain>
    </source>
</reference>
<dbReference type="PANTHER" id="PTHR45348">
    <property type="entry name" value="HYPOTHETICAL OXIDOREDUCTASE (EUROFUNG)"/>
    <property type="match status" value="1"/>
</dbReference>
<dbReference type="SUPFAM" id="SSF51735">
    <property type="entry name" value="NAD(P)-binding Rossmann-fold domains"/>
    <property type="match status" value="1"/>
</dbReference>
<organism evidence="7 8">
    <name type="scientific">Lasiosphaeria ovina</name>
    <dbReference type="NCBI Taxonomy" id="92902"/>
    <lineage>
        <taxon>Eukaryota</taxon>
        <taxon>Fungi</taxon>
        <taxon>Dikarya</taxon>
        <taxon>Ascomycota</taxon>
        <taxon>Pezizomycotina</taxon>
        <taxon>Sordariomycetes</taxon>
        <taxon>Sordariomycetidae</taxon>
        <taxon>Sordariales</taxon>
        <taxon>Lasiosphaeriaceae</taxon>
        <taxon>Lasiosphaeria</taxon>
    </lineage>
</organism>
<reference evidence="7" key="2">
    <citation type="submission" date="2023-06" db="EMBL/GenBank/DDBJ databases">
        <authorList>
            <consortium name="Lawrence Berkeley National Laboratory"/>
            <person name="Haridas S."/>
            <person name="Hensen N."/>
            <person name="Bonometti L."/>
            <person name="Westerberg I."/>
            <person name="Brannstrom I.O."/>
            <person name="Guillou S."/>
            <person name="Cros-Aarteil S."/>
            <person name="Calhoun S."/>
            <person name="Kuo A."/>
            <person name="Mondo S."/>
            <person name="Pangilinan J."/>
            <person name="Riley R."/>
            <person name="Labutti K."/>
            <person name="Andreopoulos B."/>
            <person name="Lipzen A."/>
            <person name="Chen C."/>
            <person name="Yanf M."/>
            <person name="Daum C."/>
            <person name="Ng V."/>
            <person name="Clum A."/>
            <person name="Steindorff A."/>
            <person name="Ohm R."/>
            <person name="Martin F."/>
            <person name="Silar P."/>
            <person name="Natvig D."/>
            <person name="Lalanne C."/>
            <person name="Gautier V."/>
            <person name="Ament-Velasquez S.L."/>
            <person name="Kruys A."/>
            <person name="Hutchinson M.I."/>
            <person name="Powell A.J."/>
            <person name="Barry K."/>
            <person name="Miller A.N."/>
            <person name="Grigoriev I.V."/>
            <person name="Debuchy R."/>
            <person name="Gladieux P."/>
            <person name="Thoren M.H."/>
            <person name="Johannesson H."/>
        </authorList>
    </citation>
    <scope>NUCLEOTIDE SEQUENCE</scope>
    <source>
        <strain evidence="7">CBS 958.72</strain>
    </source>
</reference>
<protein>
    <submittedName>
        <fullName evidence="7">Chaperonin 10-like protein</fullName>
    </submittedName>
</protein>
<evidence type="ECO:0000259" key="6">
    <source>
        <dbReference type="SMART" id="SM00829"/>
    </source>
</evidence>
<dbReference type="InterPro" id="IPR011032">
    <property type="entry name" value="GroES-like_sf"/>
</dbReference>
<name>A0AAE0N9V3_9PEZI</name>
<dbReference type="Pfam" id="PF00107">
    <property type="entry name" value="ADH_zinc_N"/>
    <property type="match status" value="1"/>
</dbReference>
<dbReference type="PANTHER" id="PTHR45348:SF1">
    <property type="entry name" value="TRANS-ENOYL REDUCTASE STHE"/>
    <property type="match status" value="1"/>
</dbReference>
<comment type="caution">
    <text evidence="7">The sequence shown here is derived from an EMBL/GenBank/DDBJ whole genome shotgun (WGS) entry which is preliminary data.</text>
</comment>
<dbReference type="InterPro" id="IPR020843">
    <property type="entry name" value="ER"/>
</dbReference>
<dbReference type="GO" id="GO:0016651">
    <property type="term" value="F:oxidoreductase activity, acting on NAD(P)H"/>
    <property type="evidence" value="ECO:0007669"/>
    <property type="project" value="InterPro"/>
</dbReference>
<keyword evidence="5" id="KW-0560">Oxidoreductase</keyword>
<evidence type="ECO:0000313" key="8">
    <source>
        <dbReference type="Proteomes" id="UP001287356"/>
    </source>
</evidence>
<dbReference type="Proteomes" id="UP001287356">
    <property type="component" value="Unassembled WGS sequence"/>
</dbReference>
<dbReference type="InterPro" id="IPR036291">
    <property type="entry name" value="NAD(P)-bd_dom_sf"/>
</dbReference>
<proteinExistence type="inferred from homology"/>
<comment type="subunit">
    <text evidence="2">Monomer.</text>
</comment>
<dbReference type="Gene3D" id="3.40.50.720">
    <property type="entry name" value="NAD(P)-binding Rossmann-like Domain"/>
    <property type="match status" value="1"/>
</dbReference>
<evidence type="ECO:0000256" key="5">
    <source>
        <dbReference type="ARBA" id="ARBA00023002"/>
    </source>
</evidence>
<dbReference type="InterPro" id="IPR047122">
    <property type="entry name" value="Trans-enoyl_RdTase-like"/>
</dbReference>
<evidence type="ECO:0000256" key="3">
    <source>
        <dbReference type="ARBA" id="ARBA00022741"/>
    </source>
</evidence>
<evidence type="ECO:0000256" key="2">
    <source>
        <dbReference type="ARBA" id="ARBA00011245"/>
    </source>
</evidence>
<dbReference type="InterPro" id="IPR013154">
    <property type="entry name" value="ADH-like_N"/>
</dbReference>
<evidence type="ECO:0000256" key="4">
    <source>
        <dbReference type="ARBA" id="ARBA00022857"/>
    </source>
</evidence>
<dbReference type="CDD" id="cd08249">
    <property type="entry name" value="enoyl_reductase_like"/>
    <property type="match status" value="1"/>
</dbReference>
<feature type="domain" description="Enoyl reductase (ER)" evidence="6">
    <location>
        <begin position="21"/>
        <end position="359"/>
    </location>
</feature>
<keyword evidence="4" id="KW-0521">NADP</keyword>
<dbReference type="EMBL" id="JAULSN010000003">
    <property type="protein sequence ID" value="KAK3375570.1"/>
    <property type="molecule type" value="Genomic_DNA"/>
</dbReference>
<dbReference type="InterPro" id="IPR013149">
    <property type="entry name" value="ADH-like_C"/>
</dbReference>
<dbReference type="GO" id="GO:0000166">
    <property type="term" value="F:nucleotide binding"/>
    <property type="evidence" value="ECO:0007669"/>
    <property type="project" value="UniProtKB-KW"/>
</dbReference>
<accession>A0AAE0N9V3</accession>
<dbReference type="Pfam" id="PF08240">
    <property type="entry name" value="ADH_N"/>
    <property type="match status" value="1"/>
</dbReference>
<keyword evidence="3" id="KW-0547">Nucleotide-binding</keyword>